<accession>A4J342</accession>
<evidence type="ECO:0000313" key="1">
    <source>
        <dbReference type="EMBL" id="ABO49495.1"/>
    </source>
</evidence>
<reference evidence="1 2" key="1">
    <citation type="submission" date="2007-03" db="EMBL/GenBank/DDBJ databases">
        <title>Complete sequence of Desulfotomaculum reducens MI-1.</title>
        <authorList>
            <consortium name="US DOE Joint Genome Institute"/>
            <person name="Copeland A."/>
            <person name="Lucas S."/>
            <person name="Lapidus A."/>
            <person name="Barry K."/>
            <person name="Detter J.C."/>
            <person name="Glavina del Rio T."/>
            <person name="Hammon N."/>
            <person name="Israni S."/>
            <person name="Dalin E."/>
            <person name="Tice H."/>
            <person name="Pitluck S."/>
            <person name="Sims D."/>
            <person name="Brettin T."/>
            <person name="Bruce D."/>
            <person name="Han C."/>
            <person name="Tapia R."/>
            <person name="Schmutz J."/>
            <person name="Larimer F."/>
            <person name="Land M."/>
            <person name="Hauser L."/>
            <person name="Kyrpides N."/>
            <person name="Kim E."/>
            <person name="Tebo B.M."/>
            <person name="Richardson P."/>
        </authorList>
    </citation>
    <scope>NUCLEOTIDE SEQUENCE [LARGE SCALE GENOMIC DNA]</scope>
    <source>
        <strain evidence="1 2">MI-1</strain>
    </source>
</reference>
<name>A4J342_DESRM</name>
<dbReference type="STRING" id="349161.Dred_0960"/>
<dbReference type="AlphaFoldDB" id="A4J342"/>
<sequence length="183" mass="19546">MLLWVSNNTQIHSTTASDLDIQPALALAARSAAGQVVPVSNASNNPRVHADNAHSTFKKILAKNLGLDEVTLNPLPGSNIKRPDYTFVVYNVDETFNIDGANGGKVYKFQNGILNTFTFSPTGTSYLFGVDNANISPGVAGTLKCKMDSPGVVVSMSAELNRVMGKDPIIVNRWAAAKLVKVN</sequence>
<dbReference type="Proteomes" id="UP000001556">
    <property type="component" value="Chromosome"/>
</dbReference>
<dbReference type="KEGG" id="drm:Dred_0960"/>
<organism evidence="1 2">
    <name type="scientific">Desulforamulus reducens (strain ATCC BAA-1160 / DSM 100696 / MI-1)</name>
    <name type="common">Desulfotomaculum reducens</name>
    <dbReference type="NCBI Taxonomy" id="349161"/>
    <lineage>
        <taxon>Bacteria</taxon>
        <taxon>Bacillati</taxon>
        <taxon>Bacillota</taxon>
        <taxon>Clostridia</taxon>
        <taxon>Eubacteriales</taxon>
        <taxon>Peptococcaceae</taxon>
        <taxon>Desulforamulus</taxon>
    </lineage>
</organism>
<dbReference type="HOGENOM" id="CLU_1298613_0_0_9"/>
<proteinExistence type="predicted"/>
<evidence type="ECO:0000313" key="2">
    <source>
        <dbReference type="Proteomes" id="UP000001556"/>
    </source>
</evidence>
<gene>
    <name evidence="1" type="ordered locus">Dred_0960</name>
</gene>
<dbReference type="eggNOG" id="COG4961">
    <property type="taxonomic scope" value="Bacteria"/>
</dbReference>
<protein>
    <submittedName>
        <fullName evidence="1">Uncharacterized protein</fullName>
    </submittedName>
</protein>
<dbReference type="EMBL" id="CP000612">
    <property type="protein sequence ID" value="ABO49495.1"/>
    <property type="molecule type" value="Genomic_DNA"/>
</dbReference>
<keyword evidence="2" id="KW-1185">Reference proteome</keyword>